<feature type="domain" description="Enoyl reductase (ER)" evidence="1">
    <location>
        <begin position="30"/>
        <end position="357"/>
    </location>
</feature>
<dbReference type="InterPro" id="IPR011032">
    <property type="entry name" value="GroES-like_sf"/>
</dbReference>
<dbReference type="InterPro" id="IPR050700">
    <property type="entry name" value="YIM1/Zinc_Alcohol_DH_Fams"/>
</dbReference>
<proteinExistence type="predicted"/>
<organism evidence="2 3">
    <name type="scientific">Neonectria punicea</name>
    <dbReference type="NCBI Taxonomy" id="979145"/>
    <lineage>
        <taxon>Eukaryota</taxon>
        <taxon>Fungi</taxon>
        <taxon>Dikarya</taxon>
        <taxon>Ascomycota</taxon>
        <taxon>Pezizomycotina</taxon>
        <taxon>Sordariomycetes</taxon>
        <taxon>Hypocreomycetidae</taxon>
        <taxon>Hypocreales</taxon>
        <taxon>Nectriaceae</taxon>
        <taxon>Neonectria</taxon>
    </lineage>
</organism>
<dbReference type="InterPro" id="IPR013154">
    <property type="entry name" value="ADH-like_N"/>
</dbReference>
<evidence type="ECO:0000259" key="1">
    <source>
        <dbReference type="SMART" id="SM00829"/>
    </source>
</evidence>
<dbReference type="InterPro" id="IPR020843">
    <property type="entry name" value="ER"/>
</dbReference>
<dbReference type="InterPro" id="IPR036291">
    <property type="entry name" value="NAD(P)-bd_dom_sf"/>
</dbReference>
<evidence type="ECO:0000313" key="3">
    <source>
        <dbReference type="Proteomes" id="UP001498476"/>
    </source>
</evidence>
<dbReference type="SMART" id="SM00829">
    <property type="entry name" value="PKS_ER"/>
    <property type="match status" value="1"/>
</dbReference>
<gene>
    <name evidence="2" type="ORF">QQX98_003238</name>
</gene>
<keyword evidence="3" id="KW-1185">Reference proteome</keyword>
<dbReference type="CDD" id="cd08267">
    <property type="entry name" value="MDR1"/>
    <property type="match status" value="1"/>
</dbReference>
<dbReference type="PANTHER" id="PTHR11695">
    <property type="entry name" value="ALCOHOL DEHYDROGENASE RELATED"/>
    <property type="match status" value="1"/>
</dbReference>
<dbReference type="SUPFAM" id="SSF50129">
    <property type="entry name" value="GroES-like"/>
    <property type="match status" value="1"/>
</dbReference>
<dbReference type="Pfam" id="PF13602">
    <property type="entry name" value="ADH_zinc_N_2"/>
    <property type="match status" value="1"/>
</dbReference>
<evidence type="ECO:0000313" key="2">
    <source>
        <dbReference type="EMBL" id="KAK7419647.1"/>
    </source>
</evidence>
<dbReference type="Gene3D" id="3.40.50.720">
    <property type="entry name" value="NAD(P)-binding Rossmann-like Domain"/>
    <property type="match status" value="1"/>
</dbReference>
<dbReference type="Proteomes" id="UP001498476">
    <property type="component" value="Unassembled WGS sequence"/>
</dbReference>
<dbReference type="SUPFAM" id="SSF51735">
    <property type="entry name" value="NAD(P)-binding Rossmann-fold domains"/>
    <property type="match status" value="1"/>
</dbReference>
<protein>
    <recommendedName>
        <fullName evidence="1">Enoyl reductase (ER) domain-containing protein</fullName>
    </recommendedName>
</protein>
<dbReference type="Pfam" id="PF08240">
    <property type="entry name" value="ADH_N"/>
    <property type="match status" value="1"/>
</dbReference>
<sequence length="363" mass="39515">MPGVLEILPDMETALPSTMKAWRFHTASSGAEKHMKLETLPLPSQPLPPNSSLIKVQLVSLNPVDIKFAETPYIGRLLHPMPAIPGLDGVGRVVKTTNATLQPGELVMFRLLEKQTQGALAEYIVVPSEGCVPVPDGVPPAQAATVGTCGMTAYQAIAPYVEKHRSQTGEEPFRVFINGGSGGTGTFQIQVAKALGCYVAASCSTSNVELCKSLGADAVIDYRSGSTSDALSNMVLNEASPQFDLVVDNVDLPWRLYKAAASYMKAEGTYVQIGGDFSWQAIIELMRIKLLPSLLGGVQRQWMFLAMKTNREHGERVLQWMQEGKIRIPIDKEFGFNDVPSAYKRLKDGRTRGKILVHVSKEG</sequence>
<name>A0ABR1HFD0_9HYPO</name>
<dbReference type="PANTHER" id="PTHR11695:SF294">
    <property type="entry name" value="RETICULON-4-INTERACTING PROTEIN 1, MITOCHONDRIAL"/>
    <property type="match status" value="1"/>
</dbReference>
<comment type="caution">
    <text evidence="2">The sequence shown here is derived from an EMBL/GenBank/DDBJ whole genome shotgun (WGS) entry which is preliminary data.</text>
</comment>
<reference evidence="2 3" key="1">
    <citation type="journal article" date="2025" name="Microbiol. Resour. Announc.">
        <title>Draft genome sequences for Neonectria magnoliae and Neonectria punicea, canker pathogens of Liriodendron tulipifera and Acer saccharum in West Virginia.</title>
        <authorList>
            <person name="Petronek H.M."/>
            <person name="Kasson M.T."/>
            <person name="Metheny A.M."/>
            <person name="Stauder C.M."/>
            <person name="Lovett B."/>
            <person name="Lynch S.C."/>
            <person name="Garnas J.R."/>
            <person name="Kasson L.R."/>
            <person name="Stajich J.E."/>
        </authorList>
    </citation>
    <scope>NUCLEOTIDE SEQUENCE [LARGE SCALE GENOMIC DNA]</scope>
    <source>
        <strain evidence="2 3">NRRL 64653</strain>
    </source>
</reference>
<dbReference type="Gene3D" id="3.90.180.10">
    <property type="entry name" value="Medium-chain alcohol dehydrogenases, catalytic domain"/>
    <property type="match status" value="1"/>
</dbReference>
<dbReference type="EMBL" id="JAZAVJ010000036">
    <property type="protein sequence ID" value="KAK7419647.1"/>
    <property type="molecule type" value="Genomic_DNA"/>
</dbReference>
<accession>A0ABR1HFD0</accession>